<evidence type="ECO:0000256" key="5">
    <source>
        <dbReference type="SAM" id="MobiDB-lite"/>
    </source>
</evidence>
<dbReference type="GO" id="GO:0005615">
    <property type="term" value="C:extracellular space"/>
    <property type="evidence" value="ECO:0007669"/>
    <property type="project" value="TreeGrafter"/>
</dbReference>
<dbReference type="AlphaFoldDB" id="A0AAV8WC53"/>
<sequence>MKTFAFIACFAVSCILVADAAFEDVPQSVKQAHDDCQSNPATHLDESVFKAMRKGESFDRHLAGVHMLCMNKKIGNPTTMKAFAFILCVSVSCILVAGAPPDDGAQKVKQVHDECQANPAIHLEDSVFKAIHKGEPFNRTLVGAHMLCMTTKLGTQNQDGTINREAVRRIIARDNTDDAKVDEITDKCVEQGATPEETALKLSQCIRKNTRRRDHTGEHHHHSH</sequence>
<dbReference type="GO" id="GO:0005549">
    <property type="term" value="F:odorant binding"/>
    <property type="evidence" value="ECO:0007669"/>
    <property type="project" value="InterPro"/>
</dbReference>
<keyword evidence="4 6" id="KW-0732">Signal</keyword>
<dbReference type="Gene3D" id="1.10.238.20">
    <property type="entry name" value="Pheromone/general odorant binding protein domain"/>
    <property type="match status" value="1"/>
</dbReference>
<evidence type="ECO:0000256" key="1">
    <source>
        <dbReference type="ARBA" id="ARBA00004613"/>
    </source>
</evidence>
<proteinExistence type="inferred from homology"/>
<dbReference type="Proteomes" id="UP001159042">
    <property type="component" value="Unassembled WGS sequence"/>
</dbReference>
<dbReference type="InterPro" id="IPR036728">
    <property type="entry name" value="PBP_GOBP_sf"/>
</dbReference>
<comment type="caution">
    <text evidence="7">The sequence shown here is derived from an EMBL/GenBank/DDBJ whole genome shotgun (WGS) entry which is preliminary data.</text>
</comment>
<evidence type="ECO:0000313" key="8">
    <source>
        <dbReference type="Proteomes" id="UP001159042"/>
    </source>
</evidence>
<gene>
    <name evidence="7" type="ORF">NQ315_006950</name>
</gene>
<feature type="region of interest" description="Disordered" evidence="5">
    <location>
        <begin position="200"/>
        <end position="224"/>
    </location>
</feature>
<reference evidence="7 8" key="1">
    <citation type="journal article" date="2023" name="Insect Mol. Biol.">
        <title>Genome sequencing provides insights into the evolution of gene families encoding plant cell wall-degrading enzymes in longhorned beetles.</title>
        <authorList>
            <person name="Shin N.R."/>
            <person name="Okamura Y."/>
            <person name="Kirsch R."/>
            <person name="Pauchet Y."/>
        </authorList>
    </citation>
    <scope>NUCLEOTIDE SEQUENCE [LARGE SCALE GENOMIC DNA]</scope>
    <source>
        <strain evidence="7">EAD_L_NR</strain>
    </source>
</reference>
<dbReference type="SUPFAM" id="SSF47565">
    <property type="entry name" value="Insect pheromone/odorant-binding proteins"/>
    <property type="match status" value="1"/>
</dbReference>
<dbReference type="CDD" id="cd23992">
    <property type="entry name" value="PBP_GOBP"/>
    <property type="match status" value="1"/>
</dbReference>
<evidence type="ECO:0000256" key="3">
    <source>
        <dbReference type="ARBA" id="ARBA00022525"/>
    </source>
</evidence>
<keyword evidence="3" id="KW-0964">Secreted</keyword>
<evidence type="ECO:0000256" key="6">
    <source>
        <dbReference type="SAM" id="SignalP"/>
    </source>
</evidence>
<dbReference type="InterPro" id="IPR006170">
    <property type="entry name" value="PBP/GOBP"/>
</dbReference>
<evidence type="ECO:0000313" key="7">
    <source>
        <dbReference type="EMBL" id="KAJ8924166.1"/>
    </source>
</evidence>
<comment type="subcellular location">
    <subcellularLocation>
        <location evidence="1">Secreted</location>
    </subcellularLocation>
</comment>
<feature type="chain" id="PRO_5043675914" evidence="6">
    <location>
        <begin position="21"/>
        <end position="224"/>
    </location>
</feature>
<dbReference type="PANTHER" id="PTHR11857">
    <property type="entry name" value="ODORANT BINDING PROTEIN-RELATED"/>
    <property type="match status" value="1"/>
</dbReference>
<accession>A0AAV8WC53</accession>
<protein>
    <submittedName>
        <fullName evidence="7">Uncharacterized protein</fullName>
    </submittedName>
</protein>
<dbReference type="Pfam" id="PF01395">
    <property type="entry name" value="PBP_GOBP"/>
    <property type="match status" value="1"/>
</dbReference>
<dbReference type="PANTHER" id="PTHR11857:SF43">
    <property type="entry name" value="GEO07291P1-RELATED"/>
    <property type="match status" value="1"/>
</dbReference>
<evidence type="ECO:0000256" key="2">
    <source>
        <dbReference type="ARBA" id="ARBA00008098"/>
    </source>
</evidence>
<name>A0AAV8WC53_9CUCU</name>
<evidence type="ECO:0000256" key="4">
    <source>
        <dbReference type="ARBA" id="ARBA00022729"/>
    </source>
</evidence>
<dbReference type="EMBL" id="JANEYG010000003">
    <property type="protein sequence ID" value="KAJ8924166.1"/>
    <property type="molecule type" value="Genomic_DNA"/>
</dbReference>
<dbReference type="GO" id="GO:0007608">
    <property type="term" value="P:sensory perception of smell"/>
    <property type="evidence" value="ECO:0007669"/>
    <property type="project" value="TreeGrafter"/>
</dbReference>
<feature type="signal peptide" evidence="6">
    <location>
        <begin position="1"/>
        <end position="20"/>
    </location>
</feature>
<feature type="compositionally biased region" description="Basic residues" evidence="5">
    <location>
        <begin position="208"/>
        <end position="224"/>
    </location>
</feature>
<comment type="similarity">
    <text evidence="2">Belongs to the PBP/GOBP family.</text>
</comment>
<organism evidence="7 8">
    <name type="scientific">Exocentrus adspersus</name>
    <dbReference type="NCBI Taxonomy" id="1586481"/>
    <lineage>
        <taxon>Eukaryota</taxon>
        <taxon>Metazoa</taxon>
        <taxon>Ecdysozoa</taxon>
        <taxon>Arthropoda</taxon>
        <taxon>Hexapoda</taxon>
        <taxon>Insecta</taxon>
        <taxon>Pterygota</taxon>
        <taxon>Neoptera</taxon>
        <taxon>Endopterygota</taxon>
        <taxon>Coleoptera</taxon>
        <taxon>Polyphaga</taxon>
        <taxon>Cucujiformia</taxon>
        <taxon>Chrysomeloidea</taxon>
        <taxon>Cerambycidae</taxon>
        <taxon>Lamiinae</taxon>
        <taxon>Acanthocinini</taxon>
        <taxon>Exocentrus</taxon>
    </lineage>
</organism>
<keyword evidence="8" id="KW-1185">Reference proteome</keyword>